<dbReference type="EMBL" id="CP109135">
    <property type="protein sequence ID" value="WSD14550.1"/>
    <property type="molecule type" value="Genomic_DNA"/>
</dbReference>
<keyword evidence="2" id="KW-1185">Reference proteome</keyword>
<evidence type="ECO:0000313" key="2">
    <source>
        <dbReference type="Proteomes" id="UP001340816"/>
    </source>
</evidence>
<organism evidence="1 2">
    <name type="scientific">Streptomyces phaeochromogenes</name>
    <dbReference type="NCBI Taxonomy" id="1923"/>
    <lineage>
        <taxon>Bacteria</taxon>
        <taxon>Bacillati</taxon>
        <taxon>Actinomycetota</taxon>
        <taxon>Actinomycetes</taxon>
        <taxon>Kitasatosporales</taxon>
        <taxon>Streptomycetaceae</taxon>
        <taxon>Streptomyces</taxon>
        <taxon>Streptomyces phaeochromogenes group</taxon>
    </lineage>
</organism>
<proteinExistence type="predicted"/>
<protein>
    <recommendedName>
        <fullName evidence="3">Rhodanese domain-containing protein</fullName>
    </recommendedName>
</protein>
<evidence type="ECO:0008006" key="3">
    <source>
        <dbReference type="Google" id="ProtNLM"/>
    </source>
</evidence>
<gene>
    <name evidence="1" type="ORF">OHB35_15575</name>
</gene>
<accession>A0ABZ1H7Q5</accession>
<dbReference type="Proteomes" id="UP001340816">
    <property type="component" value="Chromosome"/>
</dbReference>
<sequence>MKSTRVERRAQKLQLATGMSWTDALKRVKSLPPASPLISEAEPSQAVLESYILSGHAWPVIDTRNPWGIRSTGPRPDSLTFENDVTQSLASESMARELIRNLVPCSPPWNLILMSAREHPDD</sequence>
<reference evidence="1 2" key="1">
    <citation type="submission" date="2022-10" db="EMBL/GenBank/DDBJ databases">
        <title>The complete genomes of actinobacterial strains from the NBC collection.</title>
        <authorList>
            <person name="Joergensen T.S."/>
            <person name="Alvarez Arevalo M."/>
            <person name="Sterndorff E.B."/>
            <person name="Faurdal D."/>
            <person name="Vuksanovic O."/>
            <person name="Mourched A.-S."/>
            <person name="Charusanti P."/>
            <person name="Shaw S."/>
            <person name="Blin K."/>
            <person name="Weber T."/>
        </authorList>
    </citation>
    <scope>NUCLEOTIDE SEQUENCE [LARGE SCALE GENOMIC DNA]</scope>
    <source>
        <strain evidence="1 2">NBC 01752</strain>
    </source>
</reference>
<dbReference type="RefSeq" id="WP_326759192.1">
    <property type="nucleotide sequence ID" value="NZ_CP109135.1"/>
</dbReference>
<evidence type="ECO:0000313" key="1">
    <source>
        <dbReference type="EMBL" id="WSD14550.1"/>
    </source>
</evidence>
<name>A0ABZ1H7Q5_STRPH</name>